<dbReference type="Pfam" id="PF02743">
    <property type="entry name" value="dCache_1"/>
    <property type="match status" value="1"/>
</dbReference>
<keyword evidence="5 6" id="KW-0472">Membrane</keyword>
<evidence type="ECO:0000256" key="1">
    <source>
        <dbReference type="ARBA" id="ARBA00004651"/>
    </source>
</evidence>
<feature type="domain" description="Cache" evidence="7">
    <location>
        <begin position="54"/>
        <end position="254"/>
    </location>
</feature>
<dbReference type="SUPFAM" id="SSF103190">
    <property type="entry name" value="Sensory domain-like"/>
    <property type="match status" value="1"/>
</dbReference>
<gene>
    <name evidence="8" type="ORF">LCGC14_2691030</name>
</gene>
<protein>
    <recommendedName>
        <fullName evidence="7">Cache domain-containing protein</fullName>
    </recommendedName>
</protein>
<dbReference type="InterPro" id="IPR033479">
    <property type="entry name" value="dCache_1"/>
</dbReference>
<keyword evidence="4 6" id="KW-1133">Transmembrane helix</keyword>
<dbReference type="AlphaFoldDB" id="A0A0F8ZIJ8"/>
<accession>A0A0F8ZIJ8</accession>
<evidence type="ECO:0000256" key="2">
    <source>
        <dbReference type="ARBA" id="ARBA00022475"/>
    </source>
</evidence>
<sequence>MATNKHIPVSNDTANALAQGYRRVIFRYCLAAALIVITSAICILAKVNRKDFEEALVRQTQKHLMVIAGSEITHMTTRFNNILGGLRLTATNPEVQQATLRGNTFQEVEERNGYCPEQTTFKNFNGSVSAVYRLDANGIVQSRIPWKDRTGTDYSHKPGVNAVMGTHKPYISNLFKTNSGKNTISVCYPIFKDEQFIGVLRALVNMEAVWECAGDSDMGEKCYSQIIDENGVLVVHPEREQIGHDIIAFRKQTYPDHDWSELENIVKRMKQGQEGSNSYHSVWWHEENKKFVRKITVYRPLQVGNRQWSLGITMGYDEISDPVKAHARKLFLGGVFVFTAFVLAFIWFYKTQKEKTQLRSQAESAEKLQEINEKLESEVACRIEVEEG</sequence>
<comment type="subcellular location">
    <subcellularLocation>
        <location evidence="1">Cell membrane</location>
        <topology evidence="1">Multi-pass membrane protein</topology>
    </subcellularLocation>
</comment>
<evidence type="ECO:0000256" key="6">
    <source>
        <dbReference type="SAM" id="Phobius"/>
    </source>
</evidence>
<keyword evidence="2" id="KW-1003">Cell membrane</keyword>
<evidence type="ECO:0000256" key="3">
    <source>
        <dbReference type="ARBA" id="ARBA00022692"/>
    </source>
</evidence>
<reference evidence="8" key="1">
    <citation type="journal article" date="2015" name="Nature">
        <title>Complex archaea that bridge the gap between prokaryotes and eukaryotes.</title>
        <authorList>
            <person name="Spang A."/>
            <person name="Saw J.H."/>
            <person name="Jorgensen S.L."/>
            <person name="Zaremba-Niedzwiedzka K."/>
            <person name="Martijn J."/>
            <person name="Lind A.E."/>
            <person name="van Eijk R."/>
            <person name="Schleper C."/>
            <person name="Guy L."/>
            <person name="Ettema T.J."/>
        </authorList>
    </citation>
    <scope>NUCLEOTIDE SEQUENCE</scope>
</reference>
<organism evidence="8">
    <name type="scientific">marine sediment metagenome</name>
    <dbReference type="NCBI Taxonomy" id="412755"/>
    <lineage>
        <taxon>unclassified sequences</taxon>
        <taxon>metagenomes</taxon>
        <taxon>ecological metagenomes</taxon>
    </lineage>
</organism>
<dbReference type="Gene3D" id="3.30.450.20">
    <property type="entry name" value="PAS domain"/>
    <property type="match status" value="1"/>
</dbReference>
<evidence type="ECO:0000256" key="5">
    <source>
        <dbReference type="ARBA" id="ARBA00023136"/>
    </source>
</evidence>
<feature type="transmembrane region" description="Helical" evidence="6">
    <location>
        <begin position="25"/>
        <end position="45"/>
    </location>
</feature>
<evidence type="ECO:0000256" key="4">
    <source>
        <dbReference type="ARBA" id="ARBA00022989"/>
    </source>
</evidence>
<feature type="transmembrane region" description="Helical" evidence="6">
    <location>
        <begin position="330"/>
        <end position="349"/>
    </location>
</feature>
<evidence type="ECO:0000259" key="7">
    <source>
        <dbReference type="Pfam" id="PF02743"/>
    </source>
</evidence>
<dbReference type="EMBL" id="LAZR01047696">
    <property type="protein sequence ID" value="KKK93623.1"/>
    <property type="molecule type" value="Genomic_DNA"/>
</dbReference>
<keyword evidence="3 6" id="KW-0812">Transmembrane</keyword>
<comment type="caution">
    <text evidence="8">The sequence shown here is derived from an EMBL/GenBank/DDBJ whole genome shotgun (WGS) entry which is preliminary data.</text>
</comment>
<dbReference type="InterPro" id="IPR029151">
    <property type="entry name" value="Sensor-like_sf"/>
</dbReference>
<name>A0A0F8ZIJ8_9ZZZZ</name>
<proteinExistence type="predicted"/>
<dbReference type="GO" id="GO:0005886">
    <property type="term" value="C:plasma membrane"/>
    <property type="evidence" value="ECO:0007669"/>
    <property type="project" value="UniProtKB-SubCell"/>
</dbReference>
<feature type="non-terminal residue" evidence="8">
    <location>
        <position position="388"/>
    </location>
</feature>
<evidence type="ECO:0000313" key="8">
    <source>
        <dbReference type="EMBL" id="KKK93623.1"/>
    </source>
</evidence>